<accession>A0ABN0YAI9</accession>
<name>A0ABN0YAI9_9ACTN</name>
<reference evidence="1 2" key="1">
    <citation type="journal article" date="2019" name="Int. J. Syst. Evol. Microbiol.">
        <title>The Global Catalogue of Microorganisms (GCM) 10K type strain sequencing project: providing services to taxonomists for standard genome sequencing and annotation.</title>
        <authorList>
            <consortium name="The Broad Institute Genomics Platform"/>
            <consortium name="The Broad Institute Genome Sequencing Center for Infectious Disease"/>
            <person name="Wu L."/>
            <person name="Ma J."/>
        </authorList>
    </citation>
    <scope>NUCLEOTIDE SEQUENCE [LARGE SCALE GENOMIC DNA]</scope>
    <source>
        <strain evidence="1 2">JCM 4788</strain>
    </source>
</reference>
<comment type="caution">
    <text evidence="1">The sequence shown here is derived from an EMBL/GenBank/DDBJ whole genome shotgun (WGS) entry which is preliminary data.</text>
</comment>
<evidence type="ECO:0000313" key="2">
    <source>
        <dbReference type="Proteomes" id="UP001500879"/>
    </source>
</evidence>
<evidence type="ECO:0000313" key="1">
    <source>
        <dbReference type="EMBL" id="GAA0389080.1"/>
    </source>
</evidence>
<keyword evidence="2" id="KW-1185">Reference proteome</keyword>
<organism evidence="1 2">
    <name type="scientific">Streptomyces luteireticuli</name>
    <dbReference type="NCBI Taxonomy" id="173858"/>
    <lineage>
        <taxon>Bacteria</taxon>
        <taxon>Bacillati</taxon>
        <taxon>Actinomycetota</taxon>
        <taxon>Actinomycetes</taxon>
        <taxon>Kitasatosporales</taxon>
        <taxon>Streptomycetaceae</taxon>
        <taxon>Streptomyces</taxon>
    </lineage>
</organism>
<dbReference type="Proteomes" id="UP001500879">
    <property type="component" value="Unassembled WGS sequence"/>
</dbReference>
<dbReference type="EMBL" id="BAAABX010000007">
    <property type="protein sequence ID" value="GAA0389080.1"/>
    <property type="molecule type" value="Genomic_DNA"/>
</dbReference>
<gene>
    <name evidence="1" type="ORF">GCM10010357_07240</name>
</gene>
<protein>
    <submittedName>
        <fullName evidence="1">Uncharacterized protein</fullName>
    </submittedName>
</protein>
<sequence length="141" mass="15017">MSQLPVPDERITEQLSRLAVPPPSCFDHGAMEPEADRAAVVPPHGRPRAVRQGHERHACSLRRCLPMMAISLSTTAVRRAAAALAWALLILRHFAHGTATVPVIAFDPPRVPPPVGGHQPCGPDLPIGALDDRVGGITSDV</sequence>
<proteinExistence type="predicted"/>